<protein>
    <submittedName>
        <fullName evidence="2">Uncharacterized protein</fullName>
    </submittedName>
</protein>
<keyword evidence="3" id="KW-1185">Reference proteome</keyword>
<feature type="compositionally biased region" description="Basic residues" evidence="1">
    <location>
        <begin position="45"/>
        <end position="54"/>
    </location>
</feature>
<accession>A0A8H7D2S4</accession>
<reference evidence="2" key="1">
    <citation type="submission" date="2020-05" db="EMBL/GenBank/DDBJ databases">
        <title>Mycena genomes resolve the evolution of fungal bioluminescence.</title>
        <authorList>
            <person name="Tsai I.J."/>
        </authorList>
    </citation>
    <scope>NUCLEOTIDE SEQUENCE</scope>
    <source>
        <strain evidence="2">CCC161011</strain>
    </source>
</reference>
<dbReference type="Proteomes" id="UP000620124">
    <property type="component" value="Unassembled WGS sequence"/>
</dbReference>
<sequence length="446" mass="48964">MASSNPDASAVPSPLQDHTNTRIDRTELDEKDEEIARLTSLVKGLTKKRGRGRKRAGDNAPDDEDPKPAKKAKKSSTQLTPESDYAHYGRIVGRLLGPFEDVAQIIEYGTSVDSAMEGDEPEHDAALAEAYLILWQKFPGFREFLLKLTNQPIVRRAVERQMNAGMEAVRAEDTSTLKPRVHLYVNEDPTVPLDPPLSNLKLKIYRGRNHPVFARLLNPMYWAANETTYREIAEGTKVVDGTQLPIFVFPLNQVFPVGAKEDDPVWLDVLDNACKGEICLRSAKAIYMGPDSALEGDGYHKGRPGKASIIGLKTFTRRVIAGVITQIHFSMSSKQDWHKKDGDFDYEVFFWTIYNLFDDEEWAEETIALWNRVVLGTVKPRAPAAPQPAGPSHLEQLKAMRATKKREAAATTTSAAAAAAANSADTANGPGATPVDVPAGSAATAS</sequence>
<dbReference type="AlphaFoldDB" id="A0A8H7D2S4"/>
<dbReference type="OrthoDB" id="3160134at2759"/>
<organism evidence="2 3">
    <name type="scientific">Mycena venus</name>
    <dbReference type="NCBI Taxonomy" id="2733690"/>
    <lineage>
        <taxon>Eukaryota</taxon>
        <taxon>Fungi</taxon>
        <taxon>Dikarya</taxon>
        <taxon>Basidiomycota</taxon>
        <taxon>Agaricomycotina</taxon>
        <taxon>Agaricomycetes</taxon>
        <taxon>Agaricomycetidae</taxon>
        <taxon>Agaricales</taxon>
        <taxon>Marasmiineae</taxon>
        <taxon>Mycenaceae</taxon>
        <taxon>Mycena</taxon>
    </lineage>
</organism>
<dbReference type="InterPro" id="IPR046521">
    <property type="entry name" value="DUF6698"/>
</dbReference>
<dbReference type="Pfam" id="PF20414">
    <property type="entry name" value="DUF6698"/>
    <property type="match status" value="1"/>
</dbReference>
<dbReference type="EMBL" id="JACAZI010000005">
    <property type="protein sequence ID" value="KAF7359979.1"/>
    <property type="molecule type" value="Genomic_DNA"/>
</dbReference>
<feature type="region of interest" description="Disordered" evidence="1">
    <location>
        <begin position="1"/>
        <end position="83"/>
    </location>
</feature>
<gene>
    <name evidence="2" type="ORF">MVEN_00724800</name>
</gene>
<feature type="compositionally biased region" description="Basic and acidic residues" evidence="1">
    <location>
        <begin position="19"/>
        <end position="28"/>
    </location>
</feature>
<name>A0A8H7D2S4_9AGAR</name>
<evidence type="ECO:0000256" key="1">
    <source>
        <dbReference type="SAM" id="MobiDB-lite"/>
    </source>
</evidence>
<evidence type="ECO:0000313" key="3">
    <source>
        <dbReference type="Proteomes" id="UP000620124"/>
    </source>
</evidence>
<feature type="region of interest" description="Disordered" evidence="1">
    <location>
        <begin position="400"/>
        <end position="446"/>
    </location>
</feature>
<proteinExistence type="predicted"/>
<feature type="compositionally biased region" description="Low complexity" evidence="1">
    <location>
        <begin position="409"/>
        <end position="428"/>
    </location>
</feature>
<comment type="caution">
    <text evidence="2">The sequence shown here is derived from an EMBL/GenBank/DDBJ whole genome shotgun (WGS) entry which is preliminary data.</text>
</comment>
<evidence type="ECO:0000313" key="2">
    <source>
        <dbReference type="EMBL" id="KAF7359979.1"/>
    </source>
</evidence>